<reference evidence="8" key="1">
    <citation type="submission" date="2017-09" db="EMBL/GenBank/DDBJ databases">
        <title>Depth-based differentiation of microbial function through sediment-hosted aquifers and enrichment of novel symbionts in the deep terrestrial subsurface.</title>
        <authorList>
            <person name="Probst A.J."/>
            <person name="Ladd B."/>
            <person name="Jarett J.K."/>
            <person name="Geller-Mcgrath D.E."/>
            <person name="Sieber C.M.K."/>
            <person name="Emerson J.B."/>
            <person name="Anantharaman K."/>
            <person name="Thomas B.C."/>
            <person name="Malmstrom R."/>
            <person name="Stieglmeier M."/>
            <person name="Klingl A."/>
            <person name="Woyke T."/>
            <person name="Ryan C.M."/>
            <person name="Banfield J.F."/>
        </authorList>
    </citation>
    <scope>NUCLEOTIDE SEQUENCE [LARGE SCALE GENOMIC DNA]</scope>
</reference>
<dbReference type="GO" id="GO:0005737">
    <property type="term" value="C:cytoplasm"/>
    <property type="evidence" value="ECO:0007669"/>
    <property type="project" value="UniProtKB-SubCell"/>
</dbReference>
<name>A0A2M7QB36_9BACT</name>
<dbReference type="FunFam" id="1.10.286.20:FF:000001">
    <property type="entry name" value="Elongation factor Ts"/>
    <property type="match status" value="1"/>
</dbReference>
<evidence type="ECO:0000256" key="3">
    <source>
        <dbReference type="ARBA" id="ARBA00022768"/>
    </source>
</evidence>
<organism evidence="7 8">
    <name type="scientific">Candidatus Uhrbacteria bacterium CG_4_10_14_0_8_um_filter_58_22</name>
    <dbReference type="NCBI Taxonomy" id="1975029"/>
    <lineage>
        <taxon>Bacteria</taxon>
        <taxon>Candidatus Uhriibacteriota</taxon>
    </lineage>
</organism>
<dbReference type="Gene3D" id="1.10.286.20">
    <property type="match status" value="1"/>
</dbReference>
<dbReference type="EMBL" id="PFLC01000007">
    <property type="protein sequence ID" value="PIY63359.1"/>
    <property type="molecule type" value="Genomic_DNA"/>
</dbReference>
<dbReference type="HAMAP" id="MF_00050">
    <property type="entry name" value="EF_Ts"/>
    <property type="match status" value="1"/>
</dbReference>
<dbReference type="PANTHER" id="PTHR11741:SF0">
    <property type="entry name" value="ELONGATION FACTOR TS, MITOCHONDRIAL"/>
    <property type="match status" value="1"/>
</dbReference>
<dbReference type="InterPro" id="IPR014039">
    <property type="entry name" value="Transl_elong_EFTs/EF1B_dimer"/>
</dbReference>
<dbReference type="InterPro" id="IPR036402">
    <property type="entry name" value="EF-Ts_dimer_sf"/>
</dbReference>
<dbReference type="PANTHER" id="PTHR11741">
    <property type="entry name" value="ELONGATION FACTOR TS"/>
    <property type="match status" value="1"/>
</dbReference>
<protein>
    <recommendedName>
        <fullName evidence="2 5">Elongation factor Ts</fullName>
        <shortName evidence="5">EF-Ts</shortName>
    </recommendedName>
</protein>
<dbReference type="NCBIfam" id="TIGR00116">
    <property type="entry name" value="tsf"/>
    <property type="match status" value="1"/>
</dbReference>
<evidence type="ECO:0000259" key="6">
    <source>
        <dbReference type="Pfam" id="PF00889"/>
    </source>
</evidence>
<evidence type="ECO:0000256" key="2">
    <source>
        <dbReference type="ARBA" id="ARBA00016956"/>
    </source>
</evidence>
<dbReference type="InterPro" id="IPR009060">
    <property type="entry name" value="UBA-like_sf"/>
</dbReference>
<gene>
    <name evidence="5 7" type="primary">tsf</name>
    <name evidence="7" type="ORF">COY93_00375</name>
</gene>
<dbReference type="AlphaFoldDB" id="A0A2M7QB36"/>
<dbReference type="InterPro" id="IPR001816">
    <property type="entry name" value="Transl_elong_EFTs/EF1B"/>
</dbReference>
<dbReference type="FunFam" id="1.10.8.10:FF:000001">
    <property type="entry name" value="Elongation factor Ts"/>
    <property type="match status" value="1"/>
</dbReference>
<comment type="subcellular location">
    <subcellularLocation>
        <location evidence="5">Cytoplasm</location>
    </subcellularLocation>
</comment>
<evidence type="ECO:0000313" key="7">
    <source>
        <dbReference type="EMBL" id="PIY63359.1"/>
    </source>
</evidence>
<comment type="function">
    <text evidence="5">Associates with the EF-Tu.GDP complex and induces the exchange of GDP to GTP. It remains bound to the aminoacyl-tRNA.EF-Tu.GTP complex up to the GTP hydrolysis stage on the ribosome.</text>
</comment>
<dbReference type="GO" id="GO:0003746">
    <property type="term" value="F:translation elongation factor activity"/>
    <property type="evidence" value="ECO:0007669"/>
    <property type="project" value="UniProtKB-UniRule"/>
</dbReference>
<keyword evidence="5" id="KW-0963">Cytoplasm</keyword>
<keyword evidence="4 5" id="KW-0648">Protein biosynthesis</keyword>
<feature type="region of interest" description="Involved in Mg(2+) ion dislocation from EF-Tu" evidence="5">
    <location>
        <begin position="81"/>
        <end position="84"/>
    </location>
</feature>
<feature type="domain" description="Translation elongation factor EFTs/EF1B dimerisation" evidence="6">
    <location>
        <begin position="57"/>
        <end position="176"/>
    </location>
</feature>
<evidence type="ECO:0000256" key="1">
    <source>
        <dbReference type="ARBA" id="ARBA00005532"/>
    </source>
</evidence>
<dbReference type="Pfam" id="PF00889">
    <property type="entry name" value="EF_TS"/>
    <property type="match status" value="1"/>
</dbReference>
<dbReference type="Gene3D" id="3.30.479.20">
    <property type="entry name" value="Elongation factor Ts, dimerisation domain"/>
    <property type="match status" value="1"/>
</dbReference>
<comment type="similarity">
    <text evidence="1 5">Belongs to the EF-Ts family.</text>
</comment>
<dbReference type="SUPFAM" id="SSF46934">
    <property type="entry name" value="UBA-like"/>
    <property type="match status" value="1"/>
</dbReference>
<proteinExistence type="inferred from homology"/>
<keyword evidence="3 5" id="KW-0251">Elongation factor</keyword>
<dbReference type="CDD" id="cd14275">
    <property type="entry name" value="UBA_EF-Ts"/>
    <property type="match status" value="1"/>
</dbReference>
<evidence type="ECO:0000256" key="5">
    <source>
        <dbReference type="HAMAP-Rule" id="MF_00050"/>
    </source>
</evidence>
<comment type="caution">
    <text evidence="7">The sequence shown here is derived from an EMBL/GenBank/DDBJ whole genome shotgun (WGS) entry which is preliminary data.</text>
</comment>
<accession>A0A2M7QB36</accession>
<dbReference type="SUPFAM" id="SSF54713">
    <property type="entry name" value="Elongation factor Ts (EF-Ts), dimerisation domain"/>
    <property type="match status" value="1"/>
</dbReference>
<evidence type="ECO:0000313" key="8">
    <source>
        <dbReference type="Proteomes" id="UP000230973"/>
    </source>
</evidence>
<evidence type="ECO:0000256" key="4">
    <source>
        <dbReference type="ARBA" id="ARBA00022917"/>
    </source>
</evidence>
<dbReference type="Proteomes" id="UP000230973">
    <property type="component" value="Unassembled WGS sequence"/>
</dbReference>
<dbReference type="Gene3D" id="1.10.8.10">
    <property type="entry name" value="DNA helicase RuvA subunit, C-terminal domain"/>
    <property type="match status" value="1"/>
</dbReference>
<sequence length="201" mass="22165">MAVDIKTVAELRARTNAGMVDCKTALDEAGGDIDRAADILRKKGIAKADKKGDRQVKEGLVHAYIHGTGQVGAMVEVLCETDFVALNEQFQDFVHDLAMQVAATNPLYLTSDDIPAEVLEKERELATEEFAGSGKPSDVIAKIVEGKLAKYYEQVCLLDQRFVKDEDLTVRDHLKNNIARIGENIQVRRFVRFALSSGGEE</sequence>